<name>A0A2P2KDJ3_RHIMU</name>
<protein>
    <submittedName>
        <fullName evidence="1">Uncharacterized protein MANES_18G033200</fullName>
    </submittedName>
</protein>
<accession>A0A2P2KDJ3</accession>
<reference evidence="1" key="1">
    <citation type="submission" date="2018-02" db="EMBL/GenBank/DDBJ databases">
        <title>Rhizophora mucronata_Transcriptome.</title>
        <authorList>
            <person name="Meera S.P."/>
            <person name="Sreeshan A."/>
            <person name="Augustine A."/>
        </authorList>
    </citation>
    <scope>NUCLEOTIDE SEQUENCE</scope>
    <source>
        <tissue evidence="1">Leaf</tissue>
    </source>
</reference>
<dbReference type="AlphaFoldDB" id="A0A2P2KDJ3"/>
<organism evidence="1">
    <name type="scientific">Rhizophora mucronata</name>
    <name type="common">Asiatic mangrove</name>
    <dbReference type="NCBI Taxonomy" id="61149"/>
    <lineage>
        <taxon>Eukaryota</taxon>
        <taxon>Viridiplantae</taxon>
        <taxon>Streptophyta</taxon>
        <taxon>Embryophyta</taxon>
        <taxon>Tracheophyta</taxon>
        <taxon>Spermatophyta</taxon>
        <taxon>Magnoliopsida</taxon>
        <taxon>eudicotyledons</taxon>
        <taxon>Gunneridae</taxon>
        <taxon>Pentapetalae</taxon>
        <taxon>rosids</taxon>
        <taxon>fabids</taxon>
        <taxon>Malpighiales</taxon>
        <taxon>Rhizophoraceae</taxon>
        <taxon>Rhizophora</taxon>
    </lineage>
</organism>
<proteinExistence type="predicted"/>
<evidence type="ECO:0000313" key="1">
    <source>
        <dbReference type="EMBL" id="MBX03805.1"/>
    </source>
</evidence>
<sequence>MVPGIIPLIPPPSMLRTVIKFP</sequence>
<dbReference type="EMBL" id="GGEC01023321">
    <property type="protein sequence ID" value="MBX03805.1"/>
    <property type="molecule type" value="Transcribed_RNA"/>
</dbReference>